<dbReference type="PROSITE" id="PS50297">
    <property type="entry name" value="ANK_REP_REGION"/>
    <property type="match status" value="3"/>
</dbReference>
<feature type="repeat" description="ANK" evidence="3">
    <location>
        <begin position="234"/>
        <end position="266"/>
    </location>
</feature>
<dbReference type="Gene3D" id="1.25.40.20">
    <property type="entry name" value="Ankyrin repeat-containing domain"/>
    <property type="match status" value="2"/>
</dbReference>
<gene>
    <name evidence="5" type="ORF">CKO31_11505</name>
</gene>
<evidence type="ECO:0000256" key="1">
    <source>
        <dbReference type="ARBA" id="ARBA00022737"/>
    </source>
</evidence>
<feature type="compositionally biased region" description="Basic residues" evidence="4">
    <location>
        <begin position="58"/>
        <end position="67"/>
    </location>
</feature>
<dbReference type="Pfam" id="PF00023">
    <property type="entry name" value="Ank"/>
    <property type="match status" value="1"/>
</dbReference>
<evidence type="ECO:0000313" key="6">
    <source>
        <dbReference type="Proteomes" id="UP000748752"/>
    </source>
</evidence>
<feature type="region of interest" description="Disordered" evidence="4">
    <location>
        <begin position="45"/>
        <end position="67"/>
    </location>
</feature>
<dbReference type="InterPro" id="IPR002110">
    <property type="entry name" value="Ankyrin_rpt"/>
</dbReference>
<reference evidence="5 6" key="1">
    <citation type="journal article" date="2020" name="Microorganisms">
        <title>Osmotic Adaptation and Compatible Solute Biosynthesis of Phototrophic Bacteria as Revealed from Genome Analyses.</title>
        <authorList>
            <person name="Imhoff J.F."/>
            <person name="Rahn T."/>
            <person name="Kunzel S."/>
            <person name="Keller A."/>
            <person name="Neulinger S.C."/>
        </authorList>
    </citation>
    <scope>NUCLEOTIDE SEQUENCE [LARGE SCALE GENOMIC DNA]</scope>
    <source>
        <strain evidence="5 6">DSM 6210</strain>
    </source>
</reference>
<dbReference type="Pfam" id="PF12796">
    <property type="entry name" value="Ank_2"/>
    <property type="match status" value="1"/>
</dbReference>
<keyword evidence="2 3" id="KW-0040">ANK repeat</keyword>
<dbReference type="Proteomes" id="UP000748752">
    <property type="component" value="Unassembled WGS sequence"/>
</dbReference>
<feature type="repeat" description="ANK" evidence="3">
    <location>
        <begin position="138"/>
        <end position="170"/>
    </location>
</feature>
<organism evidence="5 6">
    <name type="scientific">Thiohalocapsa halophila</name>
    <dbReference type="NCBI Taxonomy" id="69359"/>
    <lineage>
        <taxon>Bacteria</taxon>
        <taxon>Pseudomonadati</taxon>
        <taxon>Pseudomonadota</taxon>
        <taxon>Gammaproteobacteria</taxon>
        <taxon>Chromatiales</taxon>
        <taxon>Chromatiaceae</taxon>
        <taxon>Thiohalocapsa</taxon>
    </lineage>
</organism>
<feature type="repeat" description="ANK" evidence="3">
    <location>
        <begin position="171"/>
        <end position="197"/>
    </location>
</feature>
<comment type="caution">
    <text evidence="5">The sequence shown here is derived from an EMBL/GenBank/DDBJ whole genome shotgun (WGS) entry which is preliminary data.</text>
</comment>
<sequence length="298" mass="32579">MWARAFPARERHRLGSWAAMPRQRPPTGTEVTCRRRRRALRCRMPPGRRTVGTEGSRRAHRWHTRRPQRRNSVRSLFPKVMRSILSLGTLLGCLLLLQGCDAPPKPSGNFHHAVQTADLVQVKRHLYWSTDPNQRGPGGQPPLNIAVGDGKVAIAKELLKHGADPMAEGPNGDTALMTALARGRVQAAELLLQRGAEDDPKALLYQLIKRGALDRDTLDLLLDQGVALGSVGADGRTPLALAVQTGSVNIAKLLLERGAPLAPTEKPDKDAPQPQVPTAEDIGDPVMAQLLRRYGVIE</sequence>
<keyword evidence="6" id="KW-1185">Reference proteome</keyword>
<dbReference type="InterPro" id="IPR036770">
    <property type="entry name" value="Ankyrin_rpt-contain_sf"/>
</dbReference>
<feature type="region of interest" description="Disordered" evidence="4">
    <location>
        <begin position="261"/>
        <end position="282"/>
    </location>
</feature>
<evidence type="ECO:0000313" key="5">
    <source>
        <dbReference type="EMBL" id="MBK1631354.1"/>
    </source>
</evidence>
<protein>
    <recommendedName>
        <fullName evidence="7">Ankyrin repeat domain-containing protein</fullName>
    </recommendedName>
</protein>
<dbReference type="SMART" id="SM00248">
    <property type="entry name" value="ANK"/>
    <property type="match status" value="3"/>
</dbReference>
<name>A0ABS1CHH6_9GAMM</name>
<evidence type="ECO:0000256" key="2">
    <source>
        <dbReference type="ARBA" id="ARBA00023043"/>
    </source>
</evidence>
<dbReference type="PROSITE" id="PS50088">
    <property type="entry name" value="ANK_REPEAT"/>
    <property type="match status" value="3"/>
</dbReference>
<evidence type="ECO:0000256" key="3">
    <source>
        <dbReference type="PROSITE-ProRule" id="PRU00023"/>
    </source>
</evidence>
<proteinExistence type="predicted"/>
<keyword evidence="1" id="KW-0677">Repeat</keyword>
<dbReference type="EMBL" id="NRRV01000024">
    <property type="protein sequence ID" value="MBK1631354.1"/>
    <property type="molecule type" value="Genomic_DNA"/>
</dbReference>
<dbReference type="SUPFAM" id="SSF48403">
    <property type="entry name" value="Ankyrin repeat"/>
    <property type="match status" value="1"/>
</dbReference>
<evidence type="ECO:0008006" key="7">
    <source>
        <dbReference type="Google" id="ProtNLM"/>
    </source>
</evidence>
<evidence type="ECO:0000256" key="4">
    <source>
        <dbReference type="SAM" id="MobiDB-lite"/>
    </source>
</evidence>
<dbReference type="PANTHER" id="PTHR24171">
    <property type="entry name" value="ANKYRIN REPEAT DOMAIN-CONTAINING PROTEIN 39-RELATED"/>
    <property type="match status" value="1"/>
</dbReference>
<accession>A0ABS1CHH6</accession>